<dbReference type="PANTHER" id="PTHR34383:SF1">
    <property type="entry name" value="ADP-POLYPHOSPHATE PHOSPHOTRANSFERASE"/>
    <property type="match status" value="1"/>
</dbReference>
<evidence type="ECO:0000313" key="8">
    <source>
        <dbReference type="Proteomes" id="UP000239504"/>
    </source>
</evidence>
<dbReference type="PIRSF" id="PIRSF028756">
    <property type="entry name" value="PPK2_prd"/>
    <property type="match status" value="1"/>
</dbReference>
<dbReference type="Proteomes" id="UP000239504">
    <property type="component" value="Unassembled WGS sequence"/>
</dbReference>
<dbReference type="EMBL" id="PJCH01000005">
    <property type="protein sequence ID" value="PQA88436.1"/>
    <property type="molecule type" value="Genomic_DNA"/>
</dbReference>
<evidence type="ECO:0000256" key="1">
    <source>
        <dbReference type="ARBA" id="ARBA00009924"/>
    </source>
</evidence>
<organism evidence="7 8">
    <name type="scientific">Hyphococcus luteus</name>
    <dbReference type="NCBI Taxonomy" id="2058213"/>
    <lineage>
        <taxon>Bacteria</taxon>
        <taxon>Pseudomonadati</taxon>
        <taxon>Pseudomonadota</taxon>
        <taxon>Alphaproteobacteria</taxon>
        <taxon>Parvularculales</taxon>
        <taxon>Parvularculaceae</taxon>
        <taxon>Hyphococcus</taxon>
    </lineage>
</organism>
<feature type="coiled-coil region" evidence="5">
    <location>
        <begin position="3"/>
        <end position="30"/>
    </location>
</feature>
<dbReference type="GO" id="GO:0006793">
    <property type="term" value="P:phosphorus metabolic process"/>
    <property type="evidence" value="ECO:0007669"/>
    <property type="project" value="InterPro"/>
</dbReference>
<keyword evidence="2 4" id="KW-0808">Transferase</keyword>
<dbReference type="InterPro" id="IPR022486">
    <property type="entry name" value="PPK2_PA0141"/>
</dbReference>
<feature type="domain" description="Polyphosphate kinase-2-related" evidence="6">
    <location>
        <begin position="2"/>
        <end position="224"/>
    </location>
</feature>
<keyword evidence="5" id="KW-0175">Coiled coil</keyword>
<dbReference type="Gene3D" id="3.40.50.300">
    <property type="entry name" value="P-loop containing nucleotide triphosphate hydrolases"/>
    <property type="match status" value="1"/>
</dbReference>
<dbReference type="GO" id="GO:0008976">
    <property type="term" value="F:polyphosphate kinase activity"/>
    <property type="evidence" value="ECO:0007669"/>
    <property type="project" value="UniProtKB-UniRule"/>
</dbReference>
<proteinExistence type="inferred from homology"/>
<reference evidence="7 8" key="1">
    <citation type="submission" date="2017-12" db="EMBL/GenBank/DDBJ databases">
        <authorList>
            <person name="Hurst M.R.H."/>
        </authorList>
    </citation>
    <scope>NUCLEOTIDE SEQUENCE [LARGE SCALE GENOMIC DNA]</scope>
    <source>
        <strain evidence="7 8">SY-3-19</strain>
    </source>
</reference>
<evidence type="ECO:0000259" key="6">
    <source>
        <dbReference type="Pfam" id="PF03976"/>
    </source>
</evidence>
<evidence type="ECO:0000313" key="7">
    <source>
        <dbReference type="EMBL" id="PQA88436.1"/>
    </source>
</evidence>
<dbReference type="SUPFAM" id="SSF52540">
    <property type="entry name" value="P-loop containing nucleoside triphosphate hydrolases"/>
    <property type="match status" value="1"/>
</dbReference>
<comment type="similarity">
    <text evidence="1 4">Belongs to the polyphosphate kinase 2 (PPK2) family. Class I subfamily.</text>
</comment>
<dbReference type="InterPro" id="IPR022488">
    <property type="entry name" value="PPK2-related"/>
</dbReference>
<name>A0A2S7K7G2_9PROT</name>
<accession>A0A2S7K7G2</accession>
<dbReference type="EC" id="2.7.4.-" evidence="4"/>
<dbReference type="RefSeq" id="WP_104829680.1">
    <property type="nucleotide sequence ID" value="NZ_PJCH01000005.1"/>
</dbReference>
<comment type="subunit">
    <text evidence="4">Homotetramer.</text>
</comment>
<comment type="function">
    <text evidence="4">Uses inorganic polyphosphate (polyP) as a donor to convert GDP to GTP or ADP to ATP.</text>
</comment>
<dbReference type="Pfam" id="PF03976">
    <property type="entry name" value="PPK2"/>
    <property type="match status" value="1"/>
</dbReference>
<comment type="caution">
    <text evidence="7">The sequence shown here is derived from an EMBL/GenBank/DDBJ whole genome shotgun (WGS) entry which is preliminary data.</text>
</comment>
<protein>
    <recommendedName>
        <fullName evidence="4">ADP/GDP-polyphosphate phosphotransferase</fullName>
        <ecNumber evidence="4">2.7.4.-</ecNumber>
    </recommendedName>
    <alternativeName>
        <fullName evidence="4">Polyphosphate kinase PPK2</fullName>
    </alternativeName>
</protein>
<dbReference type="OrthoDB" id="9775224at2"/>
<evidence type="ECO:0000256" key="3">
    <source>
        <dbReference type="ARBA" id="ARBA00022777"/>
    </source>
</evidence>
<dbReference type="AlphaFoldDB" id="A0A2S7K7G2"/>
<evidence type="ECO:0000256" key="5">
    <source>
        <dbReference type="SAM" id="Coils"/>
    </source>
</evidence>
<gene>
    <name evidence="7" type="primary">ppk2</name>
    <name evidence="7" type="ORF">CW354_09090</name>
</gene>
<keyword evidence="8" id="KW-1185">Reference proteome</keyword>
<evidence type="ECO:0000256" key="2">
    <source>
        <dbReference type="ARBA" id="ARBA00022679"/>
    </source>
</evidence>
<evidence type="ECO:0000256" key="4">
    <source>
        <dbReference type="RuleBase" id="RU369062"/>
    </source>
</evidence>
<dbReference type="NCBIfam" id="TIGR03707">
    <property type="entry name" value="PPK2_P_aer"/>
    <property type="match status" value="1"/>
</dbReference>
<dbReference type="InterPro" id="IPR016898">
    <property type="entry name" value="Polyphosphate_phosphotransfera"/>
</dbReference>
<keyword evidence="3 4" id="KW-0418">Kinase</keyword>
<dbReference type="PANTHER" id="PTHR34383">
    <property type="entry name" value="POLYPHOSPHATE:AMP PHOSPHOTRANSFERASE-RELATED"/>
    <property type="match status" value="1"/>
</dbReference>
<sequence length="262" mass="31121">MKKKEYKKELEDLEFELAKLQETVARKGLKIAVIFEGRDAAGKGGAIKTIMHRMNARIWRVVALPKPSDRESTQWYFERYVKHLPSGGEITLFDRSWYNRAVIEPVMGFCTQEEYGLFMREVPQFEKMLVDSGIILIKFWIHVSQEEQEERFQDRACDPRKRWKLSPIDLKGRERWIEATQYRDQMFTLTSTKDAPWLVVDGDDKEKARLNIIRAILDRVPYEFNKDAFDPIELPERPKIEDTDYDEPELEELNLVTDYYKD</sequence>
<dbReference type="InterPro" id="IPR027417">
    <property type="entry name" value="P-loop_NTPase"/>
</dbReference>